<dbReference type="AlphaFoldDB" id="A0AA86PUV3"/>
<dbReference type="EMBL" id="CATOUU010000687">
    <property type="protein sequence ID" value="CAI9941194.1"/>
    <property type="molecule type" value="Genomic_DNA"/>
</dbReference>
<keyword evidence="3" id="KW-1185">Reference proteome</keyword>
<dbReference type="Proteomes" id="UP001642409">
    <property type="component" value="Unassembled WGS sequence"/>
</dbReference>
<evidence type="ECO:0000313" key="2">
    <source>
        <dbReference type="EMBL" id="CAL6016157.1"/>
    </source>
</evidence>
<comment type="caution">
    <text evidence="1">The sequence shown here is derived from an EMBL/GenBank/DDBJ whole genome shotgun (WGS) entry which is preliminary data.</text>
</comment>
<dbReference type="EMBL" id="CAXDID020000075">
    <property type="protein sequence ID" value="CAL6016157.1"/>
    <property type="molecule type" value="Genomic_DNA"/>
</dbReference>
<name>A0AA86PUV3_9EUKA</name>
<reference evidence="1" key="1">
    <citation type="submission" date="2023-06" db="EMBL/GenBank/DDBJ databases">
        <authorList>
            <person name="Kurt Z."/>
        </authorList>
    </citation>
    <scope>NUCLEOTIDE SEQUENCE</scope>
</reference>
<gene>
    <name evidence="2" type="ORF">HINF_LOCUS25375</name>
    <name evidence="1" type="ORF">HINF_LOCUS28839</name>
</gene>
<evidence type="ECO:0000313" key="3">
    <source>
        <dbReference type="Proteomes" id="UP001642409"/>
    </source>
</evidence>
<organism evidence="1">
    <name type="scientific">Hexamita inflata</name>
    <dbReference type="NCBI Taxonomy" id="28002"/>
    <lineage>
        <taxon>Eukaryota</taxon>
        <taxon>Metamonada</taxon>
        <taxon>Diplomonadida</taxon>
        <taxon>Hexamitidae</taxon>
        <taxon>Hexamitinae</taxon>
        <taxon>Hexamita</taxon>
    </lineage>
</organism>
<evidence type="ECO:0000313" key="1">
    <source>
        <dbReference type="EMBL" id="CAI9941194.1"/>
    </source>
</evidence>
<reference evidence="2 3" key="2">
    <citation type="submission" date="2024-07" db="EMBL/GenBank/DDBJ databases">
        <authorList>
            <person name="Akdeniz Z."/>
        </authorList>
    </citation>
    <scope>NUCLEOTIDE SEQUENCE [LARGE SCALE GENOMIC DNA]</scope>
</reference>
<sequence>MNIADFVSTFGQLYYAEINFDLNDCLDSLTLLMNSLSLTQLSEAVFIQNAKGCLLLTDKNSTQYNKKFLMDSTVMKIFRLCYGRIDPTPYNISTSIINIISQCNQALTTHSDMVDKSLLYKTIEYKLRQETTAFKQYMEKVYLAITHLQKPLHPSDHFRVYNELIFGGNSDREYSILDFFDVATELYQIFDFAYSMSDALKQISHQILPAALYNGYQLIYSFVTFLPFDSLVMTVFEIQRMFGFSLYEMIDYNDLIVQHGEFRFQADFVQLKTFAALDYLFKNLVMCAQHENKQLQKFMFEPVFTNEKVITKTLTQIQFEYLVIYATFEYVVRIDMSREQLFMEALQQIINMINARRKQTQDLMSYVKTYKPAKLNFASDNKPMYMLFSANNIDAVTLPKFFKHLFGVWKLCKYQPLIHTLKPEAVISAFQMIYKDSGVKTWDGMDVIQGNDMKSITSEHGDKEAQVTRQYDIQQNATSQMEIVEDEDVIIL</sequence>
<proteinExistence type="predicted"/>
<protein>
    <submittedName>
        <fullName evidence="2">Hypothetical_protein</fullName>
    </submittedName>
</protein>
<accession>A0AA86PUV3</accession>